<organism evidence="1 2">
    <name type="scientific">Propioniciclava soli</name>
    <dbReference type="NCBI Taxonomy" id="2775081"/>
    <lineage>
        <taxon>Bacteria</taxon>
        <taxon>Bacillati</taxon>
        <taxon>Actinomycetota</taxon>
        <taxon>Actinomycetes</taxon>
        <taxon>Propionibacteriales</taxon>
        <taxon>Propionibacteriaceae</taxon>
        <taxon>Propioniciclava</taxon>
    </lineage>
</organism>
<sequence length="312" mass="35192">MNNGTSVKDIDAILRRQGAVTSRSPRDPERAKAWRALGGLHERAFTEPQVVAGNWVISRPLCDRCMPHLEDGTGRVWDRGWVCLKHKRWTQDDEQTDLANFGEALVAERHWRGRLTPRGVVVDSPLLLLAEECATVGISKAVLEERASRVGRPSPGLLVYPETVKIARLLSRTSFLDAILRESPARWKRAMVEREVRSILPDAEDAENWRALARVWDTVLALQDVVRDARWLGGVPEDRWNVLRYWSGFAQFQRIEVVQAHPLVSVATTQRTHHLGIVMEHHAPLGLAIVDRLDGLGHPHAEHEATRDHAAP</sequence>
<keyword evidence="2" id="KW-1185">Reference proteome</keyword>
<proteinExistence type="predicted"/>
<reference evidence="1 2" key="1">
    <citation type="journal article" date="2023" name="Environ Microbiome">
        <title>A coral-associated actinobacterium mitigates coral bleaching under heat stress.</title>
        <authorList>
            <person name="Li J."/>
            <person name="Zou Y."/>
            <person name="Li Q."/>
            <person name="Zhang J."/>
            <person name="Bourne D.G."/>
            <person name="Lyu Y."/>
            <person name="Liu C."/>
            <person name="Zhang S."/>
        </authorList>
    </citation>
    <scope>NUCLEOTIDE SEQUENCE [LARGE SCALE GENOMIC DNA]</scope>
    <source>
        <strain evidence="1 2">SCSIO 13291</strain>
    </source>
</reference>
<dbReference type="EMBL" id="CP115965">
    <property type="protein sequence ID" value="WZX00122.1"/>
    <property type="molecule type" value="Genomic_DNA"/>
</dbReference>
<gene>
    <name evidence="1" type="ORF">PCC79_08050</name>
</gene>
<dbReference type="RefSeq" id="WP_342373502.1">
    <property type="nucleotide sequence ID" value="NZ_CP115965.1"/>
</dbReference>
<dbReference type="Proteomes" id="UP001434337">
    <property type="component" value="Chromosome"/>
</dbReference>
<evidence type="ECO:0000313" key="1">
    <source>
        <dbReference type="EMBL" id="WZX00122.1"/>
    </source>
</evidence>
<evidence type="ECO:0008006" key="3">
    <source>
        <dbReference type="Google" id="ProtNLM"/>
    </source>
</evidence>
<accession>A0ABZ3CDN5</accession>
<evidence type="ECO:0000313" key="2">
    <source>
        <dbReference type="Proteomes" id="UP001434337"/>
    </source>
</evidence>
<protein>
    <recommendedName>
        <fullName evidence="3">TniQ protein</fullName>
    </recommendedName>
</protein>
<name>A0ABZ3CDN5_9ACTN</name>